<evidence type="ECO:0000256" key="9">
    <source>
        <dbReference type="ARBA" id="ARBA00022960"/>
    </source>
</evidence>
<accession>A0A926EF96</accession>
<evidence type="ECO:0000256" key="11">
    <source>
        <dbReference type="ARBA" id="ARBA00023316"/>
    </source>
</evidence>
<evidence type="ECO:0000256" key="16">
    <source>
        <dbReference type="SAM" id="Phobius"/>
    </source>
</evidence>
<feature type="transmembrane region" description="Helical" evidence="16">
    <location>
        <begin position="407"/>
        <end position="429"/>
    </location>
</feature>
<evidence type="ECO:0000256" key="17">
    <source>
        <dbReference type="SAM" id="SignalP"/>
    </source>
</evidence>
<dbReference type="PRINTS" id="PR00725">
    <property type="entry name" value="DADACBPTASE1"/>
</dbReference>
<proteinExistence type="inferred from homology"/>
<keyword evidence="6" id="KW-0645">Protease</keyword>
<feature type="binding site" evidence="14">
    <location>
        <position position="237"/>
    </location>
    <ligand>
        <name>substrate</name>
    </ligand>
</feature>
<keyword evidence="9" id="KW-0133">Cell shape</keyword>
<evidence type="ECO:0000256" key="10">
    <source>
        <dbReference type="ARBA" id="ARBA00022984"/>
    </source>
</evidence>
<gene>
    <name evidence="19" type="ORF">H8709_09170</name>
</gene>
<comment type="catalytic activity">
    <reaction evidence="12">
        <text>Preferential cleavage: (Ac)2-L-Lys-D-Ala-|-D-Ala. Also transpeptidation of peptidyl-alanyl moieties that are N-acyl substituents of D-alanine.</text>
        <dbReference type="EC" id="3.4.16.4"/>
    </reaction>
</comment>
<evidence type="ECO:0000256" key="4">
    <source>
        <dbReference type="ARBA" id="ARBA00012448"/>
    </source>
</evidence>
<dbReference type="InterPro" id="IPR015956">
    <property type="entry name" value="Peniciliin-bd_prot_C_sf"/>
</dbReference>
<evidence type="ECO:0000256" key="2">
    <source>
        <dbReference type="ARBA" id="ARBA00004752"/>
    </source>
</evidence>
<comment type="pathway">
    <text evidence="2">Cell wall biogenesis; peptidoglycan biosynthesis.</text>
</comment>
<evidence type="ECO:0000256" key="8">
    <source>
        <dbReference type="ARBA" id="ARBA00022801"/>
    </source>
</evidence>
<dbReference type="PANTHER" id="PTHR21581:SF6">
    <property type="entry name" value="TRAFFICKING PROTEIN PARTICLE COMPLEX SUBUNIT 12"/>
    <property type="match status" value="1"/>
</dbReference>
<evidence type="ECO:0000256" key="14">
    <source>
        <dbReference type="PIRSR" id="PIRSR618044-2"/>
    </source>
</evidence>
<keyword evidence="16" id="KW-0472">Membrane</keyword>
<keyword evidence="10" id="KW-0573">Peptidoglycan synthesis</keyword>
<dbReference type="Pfam" id="PF00768">
    <property type="entry name" value="Peptidase_S11"/>
    <property type="match status" value="1"/>
</dbReference>
<keyword evidence="5 19" id="KW-0121">Carboxypeptidase</keyword>
<dbReference type="SMART" id="SM00936">
    <property type="entry name" value="PBP5_C"/>
    <property type="match status" value="1"/>
</dbReference>
<dbReference type="GO" id="GO:0009252">
    <property type="term" value="P:peptidoglycan biosynthetic process"/>
    <property type="evidence" value="ECO:0007669"/>
    <property type="project" value="UniProtKB-KW"/>
</dbReference>
<dbReference type="InterPro" id="IPR018044">
    <property type="entry name" value="Peptidase_S11"/>
</dbReference>
<dbReference type="InterPro" id="IPR001967">
    <property type="entry name" value="Peptidase_S11_N"/>
</dbReference>
<keyword evidence="7 17" id="KW-0732">Signal</keyword>
<dbReference type="EC" id="3.4.16.4" evidence="4"/>
<dbReference type="Gene3D" id="3.40.710.10">
    <property type="entry name" value="DD-peptidase/beta-lactamase superfamily"/>
    <property type="match status" value="1"/>
</dbReference>
<dbReference type="RefSeq" id="WP_262398087.1">
    <property type="nucleotide sequence ID" value="NZ_JACRTC010000006.1"/>
</dbReference>
<comment type="caution">
    <text evidence="19">The sequence shown here is derived from an EMBL/GenBank/DDBJ whole genome shotgun (WGS) entry which is preliminary data.</text>
</comment>
<keyword evidence="11" id="KW-0961">Cell wall biogenesis/degradation</keyword>
<name>A0A926EF96_9FIRM</name>
<dbReference type="EMBL" id="JACRTC010000006">
    <property type="protein sequence ID" value="MBC8570996.1"/>
    <property type="molecule type" value="Genomic_DNA"/>
</dbReference>
<feature type="active site" description="Acyl-ester intermediate" evidence="13">
    <location>
        <position position="63"/>
    </location>
</feature>
<evidence type="ECO:0000256" key="13">
    <source>
        <dbReference type="PIRSR" id="PIRSR618044-1"/>
    </source>
</evidence>
<dbReference type="SUPFAM" id="SSF56601">
    <property type="entry name" value="beta-lactamase/transpeptidase-like"/>
    <property type="match status" value="1"/>
</dbReference>
<dbReference type="GO" id="GO:0009002">
    <property type="term" value="F:serine-type D-Ala-D-Ala carboxypeptidase activity"/>
    <property type="evidence" value="ECO:0007669"/>
    <property type="project" value="UniProtKB-EC"/>
</dbReference>
<dbReference type="InterPro" id="IPR037167">
    <property type="entry name" value="Peptidase_S11_C_sf"/>
</dbReference>
<evidence type="ECO:0000256" key="1">
    <source>
        <dbReference type="ARBA" id="ARBA00003217"/>
    </source>
</evidence>
<evidence type="ECO:0000256" key="5">
    <source>
        <dbReference type="ARBA" id="ARBA00022645"/>
    </source>
</evidence>
<dbReference type="Pfam" id="PF07943">
    <property type="entry name" value="PBP5_C"/>
    <property type="match status" value="1"/>
</dbReference>
<evidence type="ECO:0000256" key="12">
    <source>
        <dbReference type="ARBA" id="ARBA00034000"/>
    </source>
</evidence>
<dbReference type="InterPro" id="IPR012338">
    <property type="entry name" value="Beta-lactam/transpept-like"/>
</dbReference>
<dbReference type="GO" id="GO:0006508">
    <property type="term" value="P:proteolysis"/>
    <property type="evidence" value="ECO:0007669"/>
    <property type="project" value="UniProtKB-KW"/>
</dbReference>
<organism evidence="19 20">
    <name type="scientific">Zongyangia hominis</name>
    <dbReference type="NCBI Taxonomy" id="2763677"/>
    <lineage>
        <taxon>Bacteria</taxon>
        <taxon>Bacillati</taxon>
        <taxon>Bacillota</taxon>
        <taxon>Clostridia</taxon>
        <taxon>Eubacteriales</taxon>
        <taxon>Oscillospiraceae</taxon>
        <taxon>Zongyangia</taxon>
    </lineage>
</organism>
<evidence type="ECO:0000256" key="3">
    <source>
        <dbReference type="ARBA" id="ARBA00007164"/>
    </source>
</evidence>
<dbReference type="Gene3D" id="2.60.410.10">
    <property type="entry name" value="D-Ala-D-Ala carboxypeptidase, C-terminal domain"/>
    <property type="match status" value="1"/>
</dbReference>
<dbReference type="GO" id="GO:0008360">
    <property type="term" value="P:regulation of cell shape"/>
    <property type="evidence" value="ECO:0007669"/>
    <property type="project" value="UniProtKB-KW"/>
</dbReference>
<protein>
    <recommendedName>
        <fullName evidence="4">serine-type D-Ala-D-Ala carboxypeptidase</fullName>
        <ecNumber evidence="4">3.4.16.4</ecNumber>
    </recommendedName>
</protein>
<dbReference type="GO" id="GO:0071555">
    <property type="term" value="P:cell wall organization"/>
    <property type="evidence" value="ECO:0007669"/>
    <property type="project" value="UniProtKB-KW"/>
</dbReference>
<evidence type="ECO:0000256" key="15">
    <source>
        <dbReference type="RuleBase" id="RU004016"/>
    </source>
</evidence>
<evidence type="ECO:0000313" key="20">
    <source>
        <dbReference type="Proteomes" id="UP000660861"/>
    </source>
</evidence>
<feature type="active site" evidence="13">
    <location>
        <position position="124"/>
    </location>
</feature>
<evidence type="ECO:0000256" key="6">
    <source>
        <dbReference type="ARBA" id="ARBA00022670"/>
    </source>
</evidence>
<dbReference type="AlphaFoldDB" id="A0A926EF96"/>
<feature type="chain" id="PRO_5036950333" description="serine-type D-Ala-D-Ala carboxypeptidase" evidence="17">
    <location>
        <begin position="27"/>
        <end position="446"/>
    </location>
</feature>
<dbReference type="PANTHER" id="PTHR21581">
    <property type="entry name" value="D-ALANYL-D-ALANINE CARBOXYPEPTIDASE"/>
    <property type="match status" value="1"/>
</dbReference>
<keyword evidence="16" id="KW-1133">Transmembrane helix</keyword>
<evidence type="ECO:0000256" key="7">
    <source>
        <dbReference type="ARBA" id="ARBA00022729"/>
    </source>
</evidence>
<dbReference type="Proteomes" id="UP000660861">
    <property type="component" value="Unassembled WGS sequence"/>
</dbReference>
<keyword evidence="16" id="KW-0812">Transmembrane</keyword>
<evidence type="ECO:0000313" key="19">
    <source>
        <dbReference type="EMBL" id="MBC8570996.1"/>
    </source>
</evidence>
<keyword evidence="20" id="KW-1185">Reference proteome</keyword>
<sequence>MKKKIAFFLSFVICCSIFSTFFSAFAAYTPDFEVNAEAVYMVNLDTGEVIFEKNADKEMYPASLTKIMTTLLALENTDDLDAHTVTAKNSLFNEFAGLNISTAGILGGETLTMRQLLYCMMLQSANEGANMVAYDLGDDSIPNFIDMMNERAKALGCKNTNFVNPHGLHSPSHYTTAKDMFLITQEALKNPVFKEICGSSRYTIDGTNKRGTFTLVSTNYLMENGSKYYNPYVTGVKTGTTDEAGRCFISTATKDGYTYLTVVMGAPQTDDKGNQLADNLAFVDTNNLLNWAFETFRVKTLVETGEHIQELPLKLVWGQDYIPLATGQSFSALIPADIDASSVQIIPNDDLPEFVKAPIKQGEKLGTASVVLSGEKIGTIDLIANESHEPNFLLSILDAIGNIFKSFWFKFFFAFIIIVIIGYIVLMIIRNHNRKKYKAIKQRRKL</sequence>
<dbReference type="InterPro" id="IPR012907">
    <property type="entry name" value="Peptidase_S11_C"/>
</dbReference>
<comment type="function">
    <text evidence="1">Removes C-terminal D-alanyl residues from sugar-peptide cell wall precursors.</text>
</comment>
<feature type="signal peptide" evidence="17">
    <location>
        <begin position="1"/>
        <end position="26"/>
    </location>
</feature>
<comment type="similarity">
    <text evidence="3 15">Belongs to the peptidase S11 family.</text>
</comment>
<dbReference type="SUPFAM" id="SSF69189">
    <property type="entry name" value="Penicillin-binding protein associated domain"/>
    <property type="match status" value="1"/>
</dbReference>
<feature type="domain" description="Peptidase S11 D-Ala-D-Ala carboxypeptidase A C-terminal" evidence="18">
    <location>
        <begin position="296"/>
        <end position="390"/>
    </location>
</feature>
<keyword evidence="8" id="KW-0378">Hydrolase</keyword>
<reference evidence="19" key="1">
    <citation type="submission" date="2020-08" db="EMBL/GenBank/DDBJ databases">
        <title>Genome public.</title>
        <authorList>
            <person name="Liu C."/>
            <person name="Sun Q."/>
        </authorList>
    </citation>
    <scope>NUCLEOTIDE SEQUENCE</scope>
    <source>
        <strain evidence="19">NSJ-54</strain>
    </source>
</reference>
<feature type="active site" description="Proton acceptor" evidence="13">
    <location>
        <position position="66"/>
    </location>
</feature>
<evidence type="ECO:0000259" key="18">
    <source>
        <dbReference type="SMART" id="SM00936"/>
    </source>
</evidence>